<evidence type="ECO:0000313" key="9">
    <source>
        <dbReference type="Proteomes" id="UP000765845"/>
    </source>
</evidence>
<organism evidence="8 9">
    <name type="scientific">Spongiibacter thalassae</name>
    <dbReference type="NCBI Taxonomy" id="2721624"/>
    <lineage>
        <taxon>Bacteria</taxon>
        <taxon>Pseudomonadati</taxon>
        <taxon>Pseudomonadota</taxon>
        <taxon>Gammaproteobacteria</taxon>
        <taxon>Cellvibrionales</taxon>
        <taxon>Spongiibacteraceae</taxon>
        <taxon>Spongiibacter</taxon>
    </lineage>
</organism>
<dbReference type="PROSITE" id="PS51257">
    <property type="entry name" value="PROKAR_LIPOPROTEIN"/>
    <property type="match status" value="1"/>
</dbReference>
<comment type="caution">
    <text evidence="8">The sequence shown here is derived from an EMBL/GenBank/DDBJ whole genome shotgun (WGS) entry which is preliminary data.</text>
</comment>
<dbReference type="RefSeq" id="WP_168451480.1">
    <property type="nucleotide sequence ID" value="NZ_JAAWWK010000006.1"/>
</dbReference>
<evidence type="ECO:0000256" key="7">
    <source>
        <dbReference type="SAM" id="SignalP"/>
    </source>
</evidence>
<keyword evidence="4 6" id="KW-0998">Cell outer membrane</keyword>
<keyword evidence="5 6" id="KW-0449">Lipoprotein</keyword>
<protein>
    <recommendedName>
        <fullName evidence="6">LPS-assembly lipoprotein LptE</fullName>
    </recommendedName>
</protein>
<dbReference type="EMBL" id="JAAWWK010000006">
    <property type="protein sequence ID" value="NKI18968.1"/>
    <property type="molecule type" value="Genomic_DNA"/>
</dbReference>
<proteinExistence type="inferred from homology"/>
<dbReference type="PANTHER" id="PTHR38098:SF1">
    <property type="entry name" value="LPS-ASSEMBLY LIPOPROTEIN LPTE"/>
    <property type="match status" value="1"/>
</dbReference>
<comment type="function">
    <text evidence="6">Together with LptD, is involved in the assembly of lipopolysaccharide (LPS) at the surface of the outer membrane. Required for the proper assembly of LptD. Binds LPS and may serve as the LPS recognition site at the outer membrane.</text>
</comment>
<comment type="subcellular location">
    <subcellularLocation>
        <location evidence="6">Cell outer membrane</location>
        <topology evidence="6">Lipid-anchor</topology>
    </subcellularLocation>
</comment>
<accession>A0ABX1GKF7</accession>
<evidence type="ECO:0000256" key="2">
    <source>
        <dbReference type="ARBA" id="ARBA00023136"/>
    </source>
</evidence>
<comment type="subunit">
    <text evidence="6">Component of the lipopolysaccharide transport and assembly complex. Interacts with LptD.</text>
</comment>
<evidence type="ECO:0000313" key="8">
    <source>
        <dbReference type="EMBL" id="NKI18968.1"/>
    </source>
</evidence>
<dbReference type="Proteomes" id="UP000765845">
    <property type="component" value="Unassembled WGS sequence"/>
</dbReference>
<dbReference type="InterPro" id="IPR007485">
    <property type="entry name" value="LPS_assembly_LptE"/>
</dbReference>
<dbReference type="Gene3D" id="3.30.160.150">
    <property type="entry name" value="Lipoprotein like domain"/>
    <property type="match status" value="1"/>
</dbReference>
<feature type="signal peptide" evidence="7">
    <location>
        <begin position="1"/>
        <end position="26"/>
    </location>
</feature>
<evidence type="ECO:0000256" key="5">
    <source>
        <dbReference type="ARBA" id="ARBA00023288"/>
    </source>
</evidence>
<evidence type="ECO:0000256" key="6">
    <source>
        <dbReference type="HAMAP-Rule" id="MF_01186"/>
    </source>
</evidence>
<keyword evidence="2 6" id="KW-0472">Membrane</keyword>
<comment type="similarity">
    <text evidence="6">Belongs to the LptE lipoprotein family.</text>
</comment>
<gene>
    <name evidence="6" type="primary">lptE</name>
    <name evidence="8" type="ORF">HCU74_16290</name>
</gene>
<dbReference type="PANTHER" id="PTHR38098">
    <property type="entry name" value="LPS-ASSEMBLY LIPOPROTEIN LPTE"/>
    <property type="match status" value="1"/>
</dbReference>
<sequence length="178" mass="19861">MRTDYLKSICLLCAMALLSACGFALRGSTGIDASQQPVYISGSRNSQELHQALKRQFTINQVAVTQRPGEARLRVDVQLLDAEKRSITLDREARDAEYALYERAQVRLLDAQGKVLRGPRTLQQRRLVVNDSDNPVGEETESSIVQAEMREQLSIRLAQQVEIWARQLHGDASNAAAP</sequence>
<keyword evidence="9" id="KW-1185">Reference proteome</keyword>
<evidence type="ECO:0000256" key="1">
    <source>
        <dbReference type="ARBA" id="ARBA00022729"/>
    </source>
</evidence>
<dbReference type="HAMAP" id="MF_01186">
    <property type="entry name" value="LPS_assembly_LptE"/>
    <property type="match status" value="1"/>
</dbReference>
<evidence type="ECO:0000256" key="4">
    <source>
        <dbReference type="ARBA" id="ARBA00023237"/>
    </source>
</evidence>
<keyword evidence="3 6" id="KW-0564">Palmitate</keyword>
<keyword evidence="1 6" id="KW-0732">Signal</keyword>
<name>A0ABX1GKF7_9GAMM</name>
<dbReference type="Pfam" id="PF04390">
    <property type="entry name" value="LptE"/>
    <property type="match status" value="1"/>
</dbReference>
<reference evidence="8 9" key="1">
    <citation type="submission" date="2020-04" db="EMBL/GenBank/DDBJ databases">
        <authorList>
            <person name="Yoon J."/>
        </authorList>
    </citation>
    <scope>NUCLEOTIDE SEQUENCE [LARGE SCALE GENOMIC DNA]</scope>
    <source>
        <strain evidence="8 9">KMU-166</strain>
    </source>
</reference>
<evidence type="ECO:0000256" key="3">
    <source>
        <dbReference type="ARBA" id="ARBA00023139"/>
    </source>
</evidence>
<feature type="chain" id="PRO_5046089630" description="LPS-assembly lipoprotein LptE" evidence="7">
    <location>
        <begin position="27"/>
        <end position="178"/>
    </location>
</feature>